<sequence>MALLYIVTPLELDWDVCLCKTV</sequence>
<accession>A0AAF0TMB5</accession>
<dbReference type="EMBL" id="CP133615">
    <property type="protein sequence ID" value="WMV24981.1"/>
    <property type="molecule type" value="Genomic_DNA"/>
</dbReference>
<organism evidence="1 2">
    <name type="scientific">Solanum verrucosum</name>
    <dbReference type="NCBI Taxonomy" id="315347"/>
    <lineage>
        <taxon>Eukaryota</taxon>
        <taxon>Viridiplantae</taxon>
        <taxon>Streptophyta</taxon>
        <taxon>Embryophyta</taxon>
        <taxon>Tracheophyta</taxon>
        <taxon>Spermatophyta</taxon>
        <taxon>Magnoliopsida</taxon>
        <taxon>eudicotyledons</taxon>
        <taxon>Gunneridae</taxon>
        <taxon>Pentapetalae</taxon>
        <taxon>asterids</taxon>
        <taxon>lamiids</taxon>
        <taxon>Solanales</taxon>
        <taxon>Solanaceae</taxon>
        <taxon>Solanoideae</taxon>
        <taxon>Solaneae</taxon>
        <taxon>Solanum</taxon>
    </lineage>
</organism>
<reference evidence="1" key="1">
    <citation type="submission" date="2023-08" db="EMBL/GenBank/DDBJ databases">
        <title>A de novo genome assembly of Solanum verrucosum Schlechtendal, a Mexican diploid species geographically isolated from the other diploid A-genome species in potato relatives.</title>
        <authorList>
            <person name="Hosaka K."/>
        </authorList>
    </citation>
    <scope>NUCLEOTIDE SEQUENCE</scope>
    <source>
        <tissue evidence="1">Young leaves</tissue>
    </source>
</reference>
<protein>
    <submittedName>
        <fullName evidence="1">Uncharacterized protein</fullName>
    </submittedName>
</protein>
<dbReference type="Proteomes" id="UP001234989">
    <property type="component" value="Chromosome 4"/>
</dbReference>
<dbReference type="AlphaFoldDB" id="A0AAF0TMB5"/>
<gene>
    <name evidence="1" type="ORF">MTR67_018366</name>
</gene>
<name>A0AAF0TMB5_SOLVR</name>
<proteinExistence type="predicted"/>
<feature type="non-terminal residue" evidence="1">
    <location>
        <position position="22"/>
    </location>
</feature>
<evidence type="ECO:0000313" key="1">
    <source>
        <dbReference type="EMBL" id="WMV24981.1"/>
    </source>
</evidence>
<keyword evidence="2" id="KW-1185">Reference proteome</keyword>
<evidence type="ECO:0000313" key="2">
    <source>
        <dbReference type="Proteomes" id="UP001234989"/>
    </source>
</evidence>